<feature type="compositionally biased region" description="Polar residues" evidence="3">
    <location>
        <begin position="383"/>
        <end position="395"/>
    </location>
</feature>
<dbReference type="PANTHER" id="PTHR22708">
    <property type="entry name" value="LEUCINE-RICH REPEAT-CONTAINING PROTEIN 56"/>
    <property type="match status" value="1"/>
</dbReference>
<feature type="compositionally biased region" description="Basic and acidic residues" evidence="3">
    <location>
        <begin position="542"/>
        <end position="591"/>
    </location>
</feature>
<keyword evidence="5" id="KW-1185">Reference proteome</keyword>
<dbReference type="PROSITE" id="PS51450">
    <property type="entry name" value="LRR"/>
    <property type="match status" value="2"/>
</dbReference>
<comment type="caution">
    <text evidence="4">The sequence shown here is derived from an EMBL/GenBank/DDBJ whole genome shotgun (WGS) entry which is preliminary data.</text>
</comment>
<evidence type="ECO:0000313" key="5">
    <source>
        <dbReference type="Proteomes" id="UP001374579"/>
    </source>
</evidence>
<evidence type="ECO:0000256" key="2">
    <source>
        <dbReference type="ARBA" id="ARBA00022737"/>
    </source>
</evidence>
<organism evidence="4 5">
    <name type="scientific">Littorina saxatilis</name>
    <dbReference type="NCBI Taxonomy" id="31220"/>
    <lineage>
        <taxon>Eukaryota</taxon>
        <taxon>Metazoa</taxon>
        <taxon>Spiralia</taxon>
        <taxon>Lophotrochozoa</taxon>
        <taxon>Mollusca</taxon>
        <taxon>Gastropoda</taxon>
        <taxon>Caenogastropoda</taxon>
        <taxon>Littorinimorpha</taxon>
        <taxon>Littorinoidea</taxon>
        <taxon>Littorinidae</taxon>
        <taxon>Littorina</taxon>
    </lineage>
</organism>
<feature type="region of interest" description="Disordered" evidence="3">
    <location>
        <begin position="1"/>
        <end position="21"/>
    </location>
</feature>
<keyword evidence="2" id="KW-0677">Repeat</keyword>
<keyword evidence="1" id="KW-0433">Leucine-rich repeat</keyword>
<dbReference type="AlphaFoldDB" id="A0AAN9G7T1"/>
<evidence type="ECO:0000313" key="4">
    <source>
        <dbReference type="EMBL" id="KAK7098748.1"/>
    </source>
</evidence>
<feature type="compositionally biased region" description="Basic and acidic residues" evidence="3">
    <location>
        <begin position="402"/>
        <end position="420"/>
    </location>
</feature>
<evidence type="ECO:0000256" key="3">
    <source>
        <dbReference type="SAM" id="MobiDB-lite"/>
    </source>
</evidence>
<evidence type="ECO:0008006" key="6">
    <source>
        <dbReference type="Google" id="ProtNLM"/>
    </source>
</evidence>
<dbReference type="InterPro" id="IPR001611">
    <property type="entry name" value="Leu-rich_rpt"/>
</dbReference>
<name>A0AAN9G7T1_9CAEN</name>
<sequence length="702" mass="77451">MALACESPMSQNIPKMDSGLQRPQSALARGVQITELSDGCMNPEPIVMQESDILMEQYLSPTKLQLLTGSDNLDQVDTLELKVNTSETTLNNFGSLLPNLRVLKLSGSVIPNIRDLGSSLRNLEVLWMSRCGLEEMDGISSMLKLRELYLAYNEIADISPLTMLDELEILDLEGNNIDDIGQVQYLSLCSNLKHLTLDGNPICVTPTVTAEEVNYDYRVVVGRTLVNLVTLDDNSLADTGSSSPQNVFDADWAYLEELQKDALLIESLESEKETVSAAGRPTTAALKPATAYRPGSALRPSSGFRPSTASQRPASISGGRPSSAWTENSKRRPASSDAAEGMESTSELTCGTVICGNPSKALRARRKIPDSPESVDPSEDPNVLSSRPPTGSRSQPKVVRGTLEEKQKMVEGEGLEEKDISDLMQELQSWKDEHEKRLKKIRESKAPQVFTISHEGNSDLSDNQSDLSDNDDLDFRPDSAMDKYRSQQYQDMYQKKDMQSSGGLSHFKHGDGDESFDGEFPNYDIQQKNKPAIQPARPGMQKKKEYEKSLDEDERLQKEYERLANLEKNQERSRDGDRPSSREGGKLRELRIPSAGPRQPSPRRVVSPRMAPFPTSFMDPSLSPGRESPRPRKIRIGPTGLPGSSNSNQPQVRDILSPQGLGGLVPPSAGQRPPSTGLQHRIRRTLPDVTSLPSRPPPVTKS</sequence>
<dbReference type="Proteomes" id="UP001374579">
    <property type="component" value="Unassembled WGS sequence"/>
</dbReference>
<protein>
    <recommendedName>
        <fullName evidence="6">Leucine-rich repeat-containing protein 56</fullName>
    </recommendedName>
</protein>
<feature type="compositionally biased region" description="Polar residues" evidence="3">
    <location>
        <begin position="642"/>
        <end position="651"/>
    </location>
</feature>
<reference evidence="4 5" key="1">
    <citation type="submission" date="2024-02" db="EMBL/GenBank/DDBJ databases">
        <title>Chromosome-scale genome assembly of the rough periwinkle Littorina saxatilis.</title>
        <authorList>
            <person name="De Jode A."/>
            <person name="Faria R."/>
            <person name="Formenti G."/>
            <person name="Sims Y."/>
            <person name="Smith T.P."/>
            <person name="Tracey A."/>
            <person name="Wood J.M.D."/>
            <person name="Zagrodzka Z.B."/>
            <person name="Johannesson K."/>
            <person name="Butlin R.K."/>
            <person name="Leder E.H."/>
        </authorList>
    </citation>
    <scope>NUCLEOTIDE SEQUENCE [LARGE SCALE GENOMIC DNA]</scope>
    <source>
        <strain evidence="4">Snail1</strain>
        <tissue evidence="4">Muscle</tissue>
    </source>
</reference>
<dbReference type="PANTHER" id="PTHR22708:SF0">
    <property type="entry name" value="LEUCINE-RICH REPEAT-CONTAINING PROTEIN 56"/>
    <property type="match status" value="1"/>
</dbReference>
<dbReference type="InterPro" id="IPR032675">
    <property type="entry name" value="LRR_dom_sf"/>
</dbReference>
<dbReference type="Gene3D" id="3.80.10.10">
    <property type="entry name" value="Ribonuclease Inhibitor"/>
    <property type="match status" value="1"/>
</dbReference>
<proteinExistence type="predicted"/>
<feature type="compositionally biased region" description="Basic and acidic residues" evidence="3">
    <location>
        <begin position="473"/>
        <end position="485"/>
    </location>
</feature>
<dbReference type="Pfam" id="PF12799">
    <property type="entry name" value="LRR_4"/>
    <property type="match status" value="1"/>
</dbReference>
<feature type="compositionally biased region" description="Polar residues" evidence="3">
    <location>
        <begin position="304"/>
        <end position="314"/>
    </location>
</feature>
<dbReference type="InterPro" id="IPR025875">
    <property type="entry name" value="Leu-rich_rpt_4"/>
</dbReference>
<feature type="region of interest" description="Disordered" evidence="3">
    <location>
        <begin position="273"/>
        <end position="420"/>
    </location>
</feature>
<gene>
    <name evidence="4" type="ORF">V1264_002984</name>
</gene>
<dbReference type="SUPFAM" id="SSF52058">
    <property type="entry name" value="L domain-like"/>
    <property type="match status" value="1"/>
</dbReference>
<dbReference type="EMBL" id="JBAMIC010000012">
    <property type="protein sequence ID" value="KAK7098748.1"/>
    <property type="molecule type" value="Genomic_DNA"/>
</dbReference>
<accession>A0AAN9G7T1</accession>
<feature type="compositionally biased region" description="Low complexity" evidence="3">
    <location>
        <begin position="458"/>
        <end position="467"/>
    </location>
</feature>
<feature type="region of interest" description="Disordered" evidence="3">
    <location>
        <begin position="438"/>
        <end position="702"/>
    </location>
</feature>
<dbReference type="InterPro" id="IPR040091">
    <property type="entry name" value="LRRC56"/>
</dbReference>
<evidence type="ECO:0000256" key="1">
    <source>
        <dbReference type="ARBA" id="ARBA00022614"/>
    </source>
</evidence>